<name>A0A6C0C0E1_9ZZZZ</name>
<sequence length="181" mass="20010">MASVFNQDLKGFVYLAGALFAACINRIAQSIIGTPGDDYRPVACTFFDGLFPFKLFGTEVSTQPSSSSMFIAFTTTYLILPMYYNNLINYPIIITFLSFFIINAWTNVANNCTPATGALLGGLIGVICGLTWFSFFHSSGMDKLLYFNETASNKVMCEKPTDQQFKCSVYKNGQLISSNFT</sequence>
<feature type="transmembrane region" description="Helical" evidence="1">
    <location>
        <begin position="87"/>
        <end position="105"/>
    </location>
</feature>
<organism evidence="2">
    <name type="scientific">viral metagenome</name>
    <dbReference type="NCBI Taxonomy" id="1070528"/>
    <lineage>
        <taxon>unclassified sequences</taxon>
        <taxon>metagenomes</taxon>
        <taxon>organismal metagenomes</taxon>
    </lineage>
</organism>
<reference evidence="2" key="1">
    <citation type="journal article" date="2020" name="Nature">
        <title>Giant virus diversity and host interactions through global metagenomics.</title>
        <authorList>
            <person name="Schulz F."/>
            <person name="Roux S."/>
            <person name="Paez-Espino D."/>
            <person name="Jungbluth S."/>
            <person name="Walsh D.A."/>
            <person name="Denef V.J."/>
            <person name="McMahon K.D."/>
            <person name="Konstantinidis K.T."/>
            <person name="Eloe-Fadrosh E.A."/>
            <person name="Kyrpides N.C."/>
            <person name="Woyke T."/>
        </authorList>
    </citation>
    <scope>NUCLEOTIDE SEQUENCE</scope>
    <source>
        <strain evidence="2">GVMAG-M-3300020166-5</strain>
    </source>
</reference>
<dbReference type="EMBL" id="MN739283">
    <property type="protein sequence ID" value="QHS97013.1"/>
    <property type="molecule type" value="Genomic_DNA"/>
</dbReference>
<protein>
    <recommendedName>
        <fullName evidence="3">Phosphatidic acid phosphatase type 2/haloperoxidase domain-containing protein</fullName>
    </recommendedName>
</protein>
<keyword evidence="1" id="KW-0472">Membrane</keyword>
<evidence type="ECO:0000313" key="2">
    <source>
        <dbReference type="EMBL" id="QHS97013.1"/>
    </source>
</evidence>
<proteinExistence type="predicted"/>
<feature type="transmembrane region" description="Helical" evidence="1">
    <location>
        <begin position="117"/>
        <end position="136"/>
    </location>
</feature>
<accession>A0A6C0C0E1</accession>
<dbReference type="AlphaFoldDB" id="A0A6C0C0E1"/>
<keyword evidence="1" id="KW-0812">Transmembrane</keyword>
<feature type="transmembrane region" description="Helical" evidence="1">
    <location>
        <begin position="60"/>
        <end position="80"/>
    </location>
</feature>
<keyword evidence="1" id="KW-1133">Transmembrane helix</keyword>
<feature type="transmembrane region" description="Helical" evidence="1">
    <location>
        <begin position="12"/>
        <end position="32"/>
    </location>
</feature>
<evidence type="ECO:0008006" key="3">
    <source>
        <dbReference type="Google" id="ProtNLM"/>
    </source>
</evidence>
<evidence type="ECO:0000256" key="1">
    <source>
        <dbReference type="SAM" id="Phobius"/>
    </source>
</evidence>